<proteinExistence type="predicted"/>
<accession>A0A224YGX6</accession>
<dbReference type="AlphaFoldDB" id="A0A224YGX6"/>
<evidence type="ECO:0000313" key="1">
    <source>
        <dbReference type="EMBL" id="MAA13052.1"/>
    </source>
</evidence>
<reference evidence="1" key="1">
    <citation type="journal article" date="2017" name="Parasit. Vectors">
        <title>Sialotranscriptomics of Rhipicephalus zambeziensis reveals intricate expression profiles of secretory proteins and suggests tight temporal transcriptional regulation during blood-feeding.</title>
        <authorList>
            <person name="de Castro M.H."/>
            <person name="de Klerk D."/>
            <person name="Pienaar R."/>
            <person name="Rees D.J.G."/>
            <person name="Mans B.J."/>
        </authorList>
    </citation>
    <scope>NUCLEOTIDE SEQUENCE</scope>
    <source>
        <tissue evidence="1">Salivary glands</tissue>
    </source>
</reference>
<sequence>MPEPRGSEPTGLDSAGVALLVAFIAADEAVVCVGPVRTLPVLALPARNFISGLWGLTACENETRYQMNGSPAMQVTQHVHNSSHAGMMFPCHNR</sequence>
<organism evidence="1">
    <name type="scientific">Rhipicephalus zambeziensis</name>
    <dbReference type="NCBI Taxonomy" id="60191"/>
    <lineage>
        <taxon>Eukaryota</taxon>
        <taxon>Metazoa</taxon>
        <taxon>Ecdysozoa</taxon>
        <taxon>Arthropoda</taxon>
        <taxon>Chelicerata</taxon>
        <taxon>Arachnida</taxon>
        <taxon>Acari</taxon>
        <taxon>Parasitiformes</taxon>
        <taxon>Ixodida</taxon>
        <taxon>Ixodoidea</taxon>
        <taxon>Ixodidae</taxon>
        <taxon>Rhipicephalinae</taxon>
        <taxon>Rhipicephalus</taxon>
        <taxon>Rhipicephalus</taxon>
    </lineage>
</organism>
<name>A0A224YGX6_9ACAR</name>
<protein>
    <submittedName>
        <fullName evidence="1">Uncharacterized protein</fullName>
    </submittedName>
</protein>
<dbReference type="EMBL" id="GFPF01001906">
    <property type="protein sequence ID" value="MAA13052.1"/>
    <property type="molecule type" value="Transcribed_RNA"/>
</dbReference>